<evidence type="ECO:0000313" key="3">
    <source>
        <dbReference type="EMBL" id="THH11527.1"/>
    </source>
</evidence>
<dbReference type="SMART" id="SM00321">
    <property type="entry name" value="WSC"/>
    <property type="match status" value="4"/>
</dbReference>
<dbReference type="InterPro" id="IPR037293">
    <property type="entry name" value="Gal_Oxidase_central_sf"/>
</dbReference>
<evidence type="ECO:0000313" key="4">
    <source>
        <dbReference type="Proteomes" id="UP000308199"/>
    </source>
</evidence>
<feature type="domain" description="WSC" evidence="2">
    <location>
        <begin position="298"/>
        <end position="390"/>
    </location>
</feature>
<organism evidence="3 4">
    <name type="scientific">Phellinidium pouzarii</name>
    <dbReference type="NCBI Taxonomy" id="167371"/>
    <lineage>
        <taxon>Eukaryota</taxon>
        <taxon>Fungi</taxon>
        <taxon>Dikarya</taxon>
        <taxon>Basidiomycota</taxon>
        <taxon>Agaricomycotina</taxon>
        <taxon>Agaricomycetes</taxon>
        <taxon>Hymenochaetales</taxon>
        <taxon>Hymenochaetaceae</taxon>
        <taxon>Phellinidium</taxon>
    </lineage>
</organism>
<dbReference type="Gene3D" id="2.60.40.10">
    <property type="entry name" value="Immunoglobulins"/>
    <property type="match status" value="1"/>
</dbReference>
<dbReference type="AlphaFoldDB" id="A0A4S4LIB4"/>
<dbReference type="Pfam" id="PF09118">
    <property type="entry name" value="GO-like_E_set"/>
    <property type="match status" value="1"/>
</dbReference>
<sequence length="1173" mass="126053">MATRPSREQSKDDSSSAVSSNTTFSRKAIRAYCISANGFCTLKDPKKCFVLSCQFCTNVSVRFILNKNQQSSPRIPAGFSQIIFPKAARKIDSRYAAQRRGAQVLKDRAYHTGVPILPLLEQGYDINDTRDRHAVVPFLSFFLALLFHSSDSRHVRRRHIRASHFKRQSIPSTLPGNWTSEGCVTDNPAARTLSGPSFTNTTGMTVENCITFCSGSSTGANSIPAQSTSFIFAGVEFGQECYCDNFIENGGTNASATDCSMACTGNSSELCGGPNRLNLFFSGGTPPPVPTVVPSSGLWESLGCFSDDVNNRTLSTPVGVDGDMTVPACVAACQADNFPLAGLEFSTQCYCGTNIEGEGAPASSGCNMACQGNSTTLCGGANRLNVYNFTGTISGPPVVNPPAGGNGVNPNVHPVTSGLPTPWVYSGCYVDNAFGRILGTEQPDNDTLTVESCIAFCESENFTLTGLEFGVQCFCDNDVIEGGVLAPEDTDCDMACGGNATEACGGPDRMSIYSSTANVTLLPVPTPQNTSLPGQWQYVGCLAEPGANRTFPYQLIFQNNNSATNCLTQCSDFGYPAAGMEFGDECWCGDVTDIAANGGKPASETDCNAPCSGDPIHLCGGSERLTLYEWQGNLNTWHTPENTGFYEYLIGGLVIPLIANLGLNNKVQFLEKFGTGPPNSTGAYELDLTLVDDFTKSWREMHVKTDVFCSGSLTLPDKAGRLINVGGWSLVSTFGIRLYTPSGSAGVNGTTDWEENPNELELQVPFIVLRFKDEILTISPFTQNGRWYPGVMMMANGTILVVGGENGSNGPPVPTLEILPTPEGGNTTLFMDWLQRTDPNNLYPFLFVLPSGGILVIYYNEARILDEVTFDTIKMLPNVPGAVNNFLAGRTYPMEGTAVMLPQFAPYTDPVTVLVCGGSTIGAAIALDNCVSTQPDVDESQWAIERMPSKRVMTCMVPLPDGTFMIMNGAQQGVAGFGLATDPNLQALLYDPSQPLGSRMSILNTTIVDRLYHSEAILLNDGRVLVSGSDPEDPRFPQEYRVEVYYPPYLTSGLTQPEFTINETDWAYNGQYLITVTLHEGTTSGMRVSLLGAVSSTHGNSMGSRTIFPDFSCSGNTCTITAPPNAHISPPGWFQLFVLDGPTPSFSQWVRIGGDPAELGNWPDFPDFTTPGI</sequence>
<dbReference type="SUPFAM" id="SSF50965">
    <property type="entry name" value="Galactose oxidase, central domain"/>
    <property type="match status" value="1"/>
</dbReference>
<dbReference type="OrthoDB" id="2019572at2759"/>
<dbReference type="PANTHER" id="PTHR32208:SF105">
    <property type="entry name" value="COPPER RADICAL OXIDASE"/>
    <property type="match status" value="1"/>
</dbReference>
<dbReference type="EMBL" id="SGPK01000012">
    <property type="protein sequence ID" value="THH11527.1"/>
    <property type="molecule type" value="Genomic_DNA"/>
</dbReference>
<dbReference type="InterPro" id="IPR014756">
    <property type="entry name" value="Ig_E-set"/>
</dbReference>
<feature type="domain" description="WSC" evidence="2">
    <location>
        <begin position="535"/>
        <end position="631"/>
    </location>
</feature>
<keyword evidence="1" id="KW-0732">Signal</keyword>
<dbReference type="Gene3D" id="2.130.10.80">
    <property type="entry name" value="Galactose oxidase/kelch, beta-propeller"/>
    <property type="match status" value="1"/>
</dbReference>
<gene>
    <name evidence="3" type="ORF">EW145_g572</name>
</gene>
<dbReference type="PROSITE" id="PS51212">
    <property type="entry name" value="WSC"/>
    <property type="match status" value="4"/>
</dbReference>
<reference evidence="3 4" key="1">
    <citation type="submission" date="2019-02" db="EMBL/GenBank/DDBJ databases">
        <title>Genome sequencing of the rare red list fungi Phellinidium pouzarii.</title>
        <authorList>
            <person name="Buettner E."/>
            <person name="Kellner H."/>
        </authorList>
    </citation>
    <scope>NUCLEOTIDE SEQUENCE [LARGE SCALE GENOMIC DNA]</scope>
    <source>
        <strain evidence="3 4">DSM 108285</strain>
    </source>
</reference>
<keyword evidence="4" id="KW-1185">Reference proteome</keyword>
<dbReference type="InterPro" id="IPR011043">
    <property type="entry name" value="Gal_Oxase/kelch_b-propeller"/>
</dbReference>
<name>A0A4S4LIB4_9AGAM</name>
<dbReference type="Proteomes" id="UP000308199">
    <property type="component" value="Unassembled WGS sequence"/>
</dbReference>
<proteinExistence type="predicted"/>
<dbReference type="InterPro" id="IPR013783">
    <property type="entry name" value="Ig-like_fold"/>
</dbReference>
<dbReference type="InterPro" id="IPR009880">
    <property type="entry name" value="Glyoxal_oxidase_N"/>
</dbReference>
<evidence type="ECO:0000256" key="1">
    <source>
        <dbReference type="ARBA" id="ARBA00022729"/>
    </source>
</evidence>
<dbReference type="InterPro" id="IPR002889">
    <property type="entry name" value="WSC_carb-bd"/>
</dbReference>
<dbReference type="Pfam" id="PF07250">
    <property type="entry name" value="Glyoxal_oxid_N"/>
    <property type="match status" value="1"/>
</dbReference>
<dbReference type="SUPFAM" id="SSF81296">
    <property type="entry name" value="E set domains"/>
    <property type="match status" value="1"/>
</dbReference>
<comment type="caution">
    <text evidence="3">The sequence shown here is derived from an EMBL/GenBank/DDBJ whole genome shotgun (WGS) entry which is preliminary data.</text>
</comment>
<feature type="domain" description="WSC" evidence="2">
    <location>
        <begin position="177"/>
        <end position="283"/>
    </location>
</feature>
<feature type="domain" description="WSC" evidence="2">
    <location>
        <begin position="422"/>
        <end position="516"/>
    </location>
</feature>
<protein>
    <recommendedName>
        <fullName evidence="2">WSC domain-containing protein</fullName>
    </recommendedName>
</protein>
<dbReference type="CDD" id="cd02851">
    <property type="entry name" value="E_set_GO_C"/>
    <property type="match status" value="1"/>
</dbReference>
<dbReference type="Pfam" id="PF01822">
    <property type="entry name" value="WSC"/>
    <property type="match status" value="4"/>
</dbReference>
<dbReference type="InterPro" id="IPR015202">
    <property type="entry name" value="GO-like_E_set"/>
</dbReference>
<dbReference type="PANTHER" id="PTHR32208">
    <property type="entry name" value="SECRETED PROTEIN-RELATED"/>
    <property type="match status" value="1"/>
</dbReference>
<evidence type="ECO:0000259" key="2">
    <source>
        <dbReference type="PROSITE" id="PS51212"/>
    </source>
</evidence>
<accession>A0A4S4LIB4</accession>